<dbReference type="STRING" id="1071382.H2AML3"/>
<dbReference type="GeneID" id="13882140"/>
<evidence type="ECO:0000259" key="3">
    <source>
        <dbReference type="Pfam" id="PF25597"/>
    </source>
</evidence>
<organism evidence="4 5">
    <name type="scientific">Kazachstania africana (strain ATCC 22294 / BCRC 22015 / CBS 2517 / CECT 1963 / NBRC 1671 / NRRL Y-8276)</name>
    <name type="common">Yeast</name>
    <name type="synonym">Kluyveromyces africanus</name>
    <dbReference type="NCBI Taxonomy" id="1071382"/>
    <lineage>
        <taxon>Eukaryota</taxon>
        <taxon>Fungi</taxon>
        <taxon>Dikarya</taxon>
        <taxon>Ascomycota</taxon>
        <taxon>Saccharomycotina</taxon>
        <taxon>Saccharomycetes</taxon>
        <taxon>Saccharomycetales</taxon>
        <taxon>Saccharomycetaceae</taxon>
        <taxon>Kazachstania</taxon>
    </lineage>
</organism>
<name>H2AML3_KAZAF</name>
<dbReference type="Proteomes" id="UP000005220">
    <property type="component" value="Chromosome 1"/>
</dbReference>
<evidence type="ECO:0000313" key="4">
    <source>
        <dbReference type="EMBL" id="CCF55613.1"/>
    </source>
</evidence>
<accession>H2AML3</accession>
<sequence length="539" mass="58663">MVPLCVWRNIPSSALNINHLRIFGCAAYTTLPASNRDGKFAPTAIAGIHVGYDSDHKGYRIFYPPSKKIYVSTQVKFDEMVFPLENSKATVESHDFATSVIGGIPVYPSTGAVLGVPRKAIEPITDSSDKCDEPTERESSVISDLADEPEMISDSEELSTTSHATAEELLAEINNITKTHETTISQAQDQITAVTDENKRLTDALHSATNMVEQLRRHPKRSNPPPTDITPTDALLPTSQPTKKRGVMLENDLPSIPIVTQVTTPDDQVIRAVTQSTASEPTSLEELHSAAIRSHPNWSPSGFPIGDLSIPDFNTTGITPGSFISADNHGGSVRTIISPLFNQLSSNPPSPSASDSSFINVSAQHLALSAVATAFSSQGLLSAAPNTIKQAMARLDANIWRAACEKELNAFQKQSTFKLVPAPGDARPLGTRWVFTLKSNNTAKARLVAQGHRQRASIDYTETFSPVIHYASVRVFLALSATMSYLIHQMDVDTAFLNSKLDEPVYVRQPPGFIDTNHPDWVWRLEGDVRVEAIAATTE</sequence>
<proteinExistence type="predicted"/>
<dbReference type="OrthoDB" id="4069947at2759"/>
<dbReference type="eggNOG" id="KOG0017">
    <property type="taxonomic scope" value="Eukaryota"/>
</dbReference>
<dbReference type="AlphaFoldDB" id="H2AML3"/>
<keyword evidence="5" id="KW-1185">Reference proteome</keyword>
<evidence type="ECO:0000313" key="5">
    <source>
        <dbReference type="Proteomes" id="UP000005220"/>
    </source>
</evidence>
<evidence type="ECO:0000259" key="2">
    <source>
        <dbReference type="Pfam" id="PF07727"/>
    </source>
</evidence>
<dbReference type="EMBL" id="HE650821">
    <property type="protein sequence ID" value="CCF55613.1"/>
    <property type="molecule type" value="Genomic_DNA"/>
</dbReference>
<dbReference type="InParanoid" id="H2AML3"/>
<dbReference type="Pfam" id="PF07727">
    <property type="entry name" value="RVT_2"/>
    <property type="match status" value="1"/>
</dbReference>
<dbReference type="InterPro" id="IPR013103">
    <property type="entry name" value="RVT_2"/>
</dbReference>
<feature type="region of interest" description="Disordered" evidence="1">
    <location>
        <begin position="215"/>
        <end position="240"/>
    </location>
</feature>
<evidence type="ECO:0000256" key="1">
    <source>
        <dbReference type="SAM" id="MobiDB-lite"/>
    </source>
</evidence>
<dbReference type="RefSeq" id="XP_003954748.1">
    <property type="nucleotide sequence ID" value="XM_003954699.1"/>
</dbReference>
<reference evidence="4 5" key="1">
    <citation type="journal article" date="2011" name="Proc. Natl. Acad. Sci. U.S.A.">
        <title>Evolutionary erosion of yeast sex chromosomes by mating-type switching accidents.</title>
        <authorList>
            <person name="Gordon J.L."/>
            <person name="Armisen D."/>
            <person name="Proux-Wera E."/>
            <person name="Oheigeartaigh S.S."/>
            <person name="Byrne K.P."/>
            <person name="Wolfe K.H."/>
        </authorList>
    </citation>
    <scope>NUCLEOTIDE SEQUENCE [LARGE SCALE GENOMIC DNA]</scope>
    <source>
        <strain evidence="5">ATCC 22294 / BCRC 22015 / CBS 2517 / CECT 1963 / NBRC 1671 / NRRL Y-8276</strain>
    </source>
</reference>
<feature type="domain" description="Retroviral polymerase SH3-like" evidence="3">
    <location>
        <begin position="25"/>
        <end position="87"/>
    </location>
</feature>
<dbReference type="InterPro" id="IPR057670">
    <property type="entry name" value="SH3_retrovirus"/>
</dbReference>
<feature type="domain" description="Reverse transcriptase Ty1/copia-type" evidence="2">
    <location>
        <begin position="415"/>
        <end position="526"/>
    </location>
</feature>
<dbReference type="KEGG" id="kaf:KAFR_0A01750"/>
<gene>
    <name evidence="4" type="primary">KAFR0A01750</name>
    <name evidence="4" type="ORF">KAFR_0A01750</name>
</gene>
<dbReference type="Pfam" id="PF25597">
    <property type="entry name" value="SH3_retrovirus"/>
    <property type="match status" value="1"/>
</dbReference>
<dbReference type="HOGENOM" id="CLU_505331_0_0_1"/>
<protein>
    <submittedName>
        <fullName evidence="4">Uncharacterized protein</fullName>
    </submittedName>
</protein>